<sequence>MLVCSNIHIGIYKNRDDFTGLHRATIAARINVCRDGATITDQVSVDGGGATITAQISDDGGGVTITDQVSVDGGGGYSLQC</sequence>
<keyword evidence="2" id="KW-1185">Reference proteome</keyword>
<name>A0AAE0SK64_9BIVA</name>
<dbReference type="AlphaFoldDB" id="A0AAE0SK64"/>
<reference evidence="1" key="1">
    <citation type="journal article" date="2021" name="Genome Biol. Evol.">
        <title>A High-Quality Reference Genome for a Parasitic Bivalve with Doubly Uniparental Inheritance (Bivalvia: Unionida).</title>
        <authorList>
            <person name="Smith C.H."/>
        </authorList>
    </citation>
    <scope>NUCLEOTIDE SEQUENCE</scope>
    <source>
        <strain evidence="1">CHS0354</strain>
    </source>
</reference>
<dbReference type="EMBL" id="JAEAOA010000748">
    <property type="protein sequence ID" value="KAK3593239.1"/>
    <property type="molecule type" value="Genomic_DNA"/>
</dbReference>
<protein>
    <submittedName>
        <fullName evidence="1">Uncharacterized protein</fullName>
    </submittedName>
</protein>
<dbReference type="Proteomes" id="UP001195483">
    <property type="component" value="Unassembled WGS sequence"/>
</dbReference>
<proteinExistence type="predicted"/>
<accession>A0AAE0SK64</accession>
<reference evidence="1" key="2">
    <citation type="journal article" date="2021" name="Genome Biol. Evol.">
        <title>Developing a high-quality reference genome for a parasitic bivalve with doubly uniparental inheritance (Bivalvia: Unionida).</title>
        <authorList>
            <person name="Smith C.H."/>
        </authorList>
    </citation>
    <scope>NUCLEOTIDE SEQUENCE</scope>
    <source>
        <strain evidence="1">CHS0354</strain>
        <tissue evidence="1">Mantle</tissue>
    </source>
</reference>
<comment type="caution">
    <text evidence="1">The sequence shown here is derived from an EMBL/GenBank/DDBJ whole genome shotgun (WGS) entry which is preliminary data.</text>
</comment>
<evidence type="ECO:0000313" key="2">
    <source>
        <dbReference type="Proteomes" id="UP001195483"/>
    </source>
</evidence>
<evidence type="ECO:0000313" key="1">
    <source>
        <dbReference type="EMBL" id="KAK3593239.1"/>
    </source>
</evidence>
<organism evidence="1 2">
    <name type="scientific">Potamilus streckersoni</name>
    <dbReference type="NCBI Taxonomy" id="2493646"/>
    <lineage>
        <taxon>Eukaryota</taxon>
        <taxon>Metazoa</taxon>
        <taxon>Spiralia</taxon>
        <taxon>Lophotrochozoa</taxon>
        <taxon>Mollusca</taxon>
        <taxon>Bivalvia</taxon>
        <taxon>Autobranchia</taxon>
        <taxon>Heteroconchia</taxon>
        <taxon>Palaeoheterodonta</taxon>
        <taxon>Unionida</taxon>
        <taxon>Unionoidea</taxon>
        <taxon>Unionidae</taxon>
        <taxon>Ambleminae</taxon>
        <taxon>Lampsilini</taxon>
        <taxon>Potamilus</taxon>
    </lineage>
</organism>
<reference evidence="1" key="3">
    <citation type="submission" date="2023-05" db="EMBL/GenBank/DDBJ databases">
        <authorList>
            <person name="Smith C.H."/>
        </authorList>
    </citation>
    <scope>NUCLEOTIDE SEQUENCE</scope>
    <source>
        <strain evidence="1">CHS0354</strain>
        <tissue evidence="1">Mantle</tissue>
    </source>
</reference>
<gene>
    <name evidence="1" type="ORF">CHS0354_012327</name>
</gene>